<name>A0ACB9IJB8_9ASTR</name>
<proteinExistence type="predicted"/>
<organism evidence="1 2">
    <name type="scientific">Smallanthus sonchifolius</name>
    <dbReference type="NCBI Taxonomy" id="185202"/>
    <lineage>
        <taxon>Eukaryota</taxon>
        <taxon>Viridiplantae</taxon>
        <taxon>Streptophyta</taxon>
        <taxon>Embryophyta</taxon>
        <taxon>Tracheophyta</taxon>
        <taxon>Spermatophyta</taxon>
        <taxon>Magnoliopsida</taxon>
        <taxon>eudicotyledons</taxon>
        <taxon>Gunneridae</taxon>
        <taxon>Pentapetalae</taxon>
        <taxon>asterids</taxon>
        <taxon>campanulids</taxon>
        <taxon>Asterales</taxon>
        <taxon>Asteraceae</taxon>
        <taxon>Asteroideae</taxon>
        <taxon>Heliantheae alliance</taxon>
        <taxon>Millerieae</taxon>
        <taxon>Smallanthus</taxon>
    </lineage>
</organism>
<dbReference type="Proteomes" id="UP001056120">
    <property type="component" value="Linkage Group LG08"/>
</dbReference>
<dbReference type="EMBL" id="CM042025">
    <property type="protein sequence ID" value="KAI3807595.1"/>
    <property type="molecule type" value="Genomic_DNA"/>
</dbReference>
<gene>
    <name evidence="1" type="ORF">L1987_23525</name>
</gene>
<evidence type="ECO:0000313" key="2">
    <source>
        <dbReference type="Proteomes" id="UP001056120"/>
    </source>
</evidence>
<keyword evidence="2" id="KW-1185">Reference proteome</keyword>
<sequence length="130" mass="15335">MCRPLVKIDSSFESSRNQAFKVLTVQDFADDQLKEFLKEVSIMKRVRHPNVVLFMGAVTVCPHFSIVTKYLSRQRESIIFIVLVLRSFVILGHRDLKRILSYHHNLLLERQRESIVIIFLIIFQPELMHI</sequence>
<evidence type="ECO:0000313" key="1">
    <source>
        <dbReference type="EMBL" id="KAI3807595.1"/>
    </source>
</evidence>
<reference evidence="2" key="1">
    <citation type="journal article" date="2022" name="Mol. Ecol. Resour.">
        <title>The genomes of chicory, endive, great burdock and yacon provide insights into Asteraceae palaeo-polyploidization history and plant inulin production.</title>
        <authorList>
            <person name="Fan W."/>
            <person name="Wang S."/>
            <person name="Wang H."/>
            <person name="Wang A."/>
            <person name="Jiang F."/>
            <person name="Liu H."/>
            <person name="Zhao H."/>
            <person name="Xu D."/>
            <person name="Zhang Y."/>
        </authorList>
    </citation>
    <scope>NUCLEOTIDE SEQUENCE [LARGE SCALE GENOMIC DNA]</scope>
    <source>
        <strain evidence="2">cv. Yunnan</strain>
    </source>
</reference>
<protein>
    <submittedName>
        <fullName evidence="1">Uncharacterized protein</fullName>
    </submittedName>
</protein>
<reference evidence="1 2" key="2">
    <citation type="journal article" date="2022" name="Mol. Ecol. Resour.">
        <title>The genomes of chicory, endive, great burdock and yacon provide insights into Asteraceae paleo-polyploidization history and plant inulin production.</title>
        <authorList>
            <person name="Fan W."/>
            <person name="Wang S."/>
            <person name="Wang H."/>
            <person name="Wang A."/>
            <person name="Jiang F."/>
            <person name="Liu H."/>
            <person name="Zhao H."/>
            <person name="Xu D."/>
            <person name="Zhang Y."/>
        </authorList>
    </citation>
    <scope>NUCLEOTIDE SEQUENCE [LARGE SCALE GENOMIC DNA]</scope>
    <source>
        <strain evidence="2">cv. Yunnan</strain>
        <tissue evidence="1">Leaves</tissue>
    </source>
</reference>
<accession>A0ACB9IJB8</accession>
<comment type="caution">
    <text evidence="1">The sequence shown here is derived from an EMBL/GenBank/DDBJ whole genome shotgun (WGS) entry which is preliminary data.</text>
</comment>